<dbReference type="PANTHER" id="PTHR23131">
    <property type="entry name" value="ENDORIBONUCLEASE LACTB2"/>
    <property type="match status" value="1"/>
</dbReference>
<evidence type="ECO:0000313" key="2">
    <source>
        <dbReference type="EMBL" id="GLY66917.1"/>
    </source>
</evidence>
<dbReference type="InterPro" id="IPR050662">
    <property type="entry name" value="Sec-metab_biosynth-thioest"/>
</dbReference>
<keyword evidence="3" id="KW-1185">Reference proteome</keyword>
<comment type="caution">
    <text evidence="2">The sequence shown here is derived from an EMBL/GenBank/DDBJ whole genome shotgun (WGS) entry which is preliminary data.</text>
</comment>
<sequence length="359" mass="39352">MDIHRAAPESESVEPIAEDDARAWTEPGIYVVAPGVYRIPLPLPNDGLRAVNVYALTDGSDLVLIDSGWALDQAREQLATALHGIGAGLGDISQFLVTHVHRDHYTQAVALRREFGGKIALGELEQASLELCADPDALPMATQLGQLHRAGADPVVDTLRQMFGGMRRNTDAMIWETPDEWLTPGRRSVLPGRDLDVVHTPGHTAGHVVFDDGAAGLMFTGDHVLPHITPSIGFQPGGAELPLRDFLDSLRLVRGMPDRRMLPAHGKVSDSVHQRIDELLDHHEERLARTAETIEQGATTAYEAALRLAWTRRRRRLGELDPFNQMLAVNETGAHLDLLVHQGKLAATEESGVRLYRLG</sequence>
<dbReference type="Gene3D" id="3.60.15.10">
    <property type="entry name" value="Ribonuclease Z/Hydroxyacylglutathione hydrolase-like"/>
    <property type="match status" value="1"/>
</dbReference>
<protein>
    <submittedName>
        <fullName evidence="2">MBL fold metallo-hydrolase</fullName>
    </submittedName>
</protein>
<dbReference type="InterPro" id="IPR001279">
    <property type="entry name" value="Metallo-B-lactamas"/>
</dbReference>
<dbReference type="AlphaFoldDB" id="A0A9W6R3E2"/>
<dbReference type="Pfam" id="PF00753">
    <property type="entry name" value="Lactamase_B"/>
    <property type="match status" value="1"/>
</dbReference>
<dbReference type="PANTHER" id="PTHR23131:SF4">
    <property type="entry name" value="METALLO-BETA-LACTAMASE SUPERFAMILY POTEIN"/>
    <property type="match status" value="1"/>
</dbReference>
<evidence type="ECO:0000259" key="1">
    <source>
        <dbReference type="SMART" id="SM00849"/>
    </source>
</evidence>
<dbReference type="SUPFAM" id="SSF56281">
    <property type="entry name" value="Metallo-hydrolase/oxidoreductase"/>
    <property type="match status" value="1"/>
</dbReference>
<accession>A0A9W6R3E2</accession>
<organism evidence="2 3">
    <name type="scientific">Amycolatopsis taiwanensis</name>
    <dbReference type="NCBI Taxonomy" id="342230"/>
    <lineage>
        <taxon>Bacteria</taxon>
        <taxon>Bacillati</taxon>
        <taxon>Actinomycetota</taxon>
        <taxon>Actinomycetes</taxon>
        <taxon>Pseudonocardiales</taxon>
        <taxon>Pseudonocardiaceae</taxon>
        <taxon>Amycolatopsis</taxon>
    </lineage>
</organism>
<dbReference type="Proteomes" id="UP001165136">
    <property type="component" value="Unassembled WGS sequence"/>
</dbReference>
<gene>
    <name evidence="2" type="primary">ampC</name>
    <name evidence="2" type="ORF">Atai01_35360</name>
</gene>
<reference evidence="2" key="1">
    <citation type="submission" date="2023-03" db="EMBL/GenBank/DDBJ databases">
        <title>Amycolatopsis taiwanensis NBRC 103393.</title>
        <authorList>
            <person name="Ichikawa N."/>
            <person name="Sato H."/>
            <person name="Tonouchi N."/>
        </authorList>
    </citation>
    <scope>NUCLEOTIDE SEQUENCE</scope>
    <source>
        <strain evidence="2">NBRC 103393</strain>
    </source>
</reference>
<feature type="domain" description="Metallo-beta-lactamase" evidence="1">
    <location>
        <begin position="50"/>
        <end position="265"/>
    </location>
</feature>
<dbReference type="InterPro" id="IPR036866">
    <property type="entry name" value="RibonucZ/Hydroxyglut_hydro"/>
</dbReference>
<dbReference type="EMBL" id="BSTI01000007">
    <property type="protein sequence ID" value="GLY66917.1"/>
    <property type="molecule type" value="Genomic_DNA"/>
</dbReference>
<dbReference type="Gene3D" id="1.10.10.10">
    <property type="entry name" value="Winged helix-like DNA-binding domain superfamily/Winged helix DNA-binding domain"/>
    <property type="match status" value="1"/>
</dbReference>
<evidence type="ECO:0000313" key="3">
    <source>
        <dbReference type="Proteomes" id="UP001165136"/>
    </source>
</evidence>
<name>A0A9W6R3E2_9PSEU</name>
<proteinExistence type="predicted"/>
<dbReference type="InterPro" id="IPR036388">
    <property type="entry name" value="WH-like_DNA-bd_sf"/>
</dbReference>
<dbReference type="SMART" id="SM00849">
    <property type="entry name" value="Lactamase_B"/>
    <property type="match status" value="1"/>
</dbReference>